<name>A0A291QS36_9BACT</name>
<protein>
    <submittedName>
        <fullName evidence="4">Uncharacterized protein</fullName>
    </submittedName>
</protein>
<evidence type="ECO:0000256" key="1">
    <source>
        <dbReference type="ARBA" id="ARBA00022737"/>
    </source>
</evidence>
<dbReference type="SMART" id="SM00028">
    <property type="entry name" value="TPR"/>
    <property type="match status" value="2"/>
</dbReference>
<evidence type="ECO:0000256" key="2">
    <source>
        <dbReference type="ARBA" id="ARBA00022803"/>
    </source>
</evidence>
<accession>A0A291QS36</accession>
<proteinExistence type="predicted"/>
<dbReference type="EMBL" id="CP023777">
    <property type="protein sequence ID" value="ATL46808.1"/>
    <property type="molecule type" value="Genomic_DNA"/>
</dbReference>
<reference evidence="4 5" key="1">
    <citation type="submission" date="2017-10" db="EMBL/GenBank/DDBJ databases">
        <title>Paenichitinophaga pekingensis gen. nov., sp. nov., isolated from activated sludge.</title>
        <authorList>
            <person name="Jin D."/>
            <person name="Kong X."/>
            <person name="Deng Y."/>
            <person name="Bai Z."/>
        </authorList>
    </citation>
    <scope>NUCLEOTIDE SEQUENCE [LARGE SCALE GENOMIC DNA]</scope>
    <source>
        <strain evidence="4 5">13</strain>
    </source>
</reference>
<dbReference type="Gene3D" id="1.25.40.10">
    <property type="entry name" value="Tetratricopeptide repeat domain"/>
    <property type="match status" value="1"/>
</dbReference>
<dbReference type="OrthoDB" id="1490552at2"/>
<evidence type="ECO:0000313" key="4">
    <source>
        <dbReference type="EMBL" id="ATL46808.1"/>
    </source>
</evidence>
<dbReference type="PROSITE" id="PS50005">
    <property type="entry name" value="TPR"/>
    <property type="match status" value="1"/>
</dbReference>
<gene>
    <name evidence="4" type="ORF">COR50_06240</name>
</gene>
<keyword evidence="5" id="KW-1185">Reference proteome</keyword>
<dbReference type="RefSeq" id="WP_098193194.1">
    <property type="nucleotide sequence ID" value="NZ_CP023777.1"/>
</dbReference>
<dbReference type="SUPFAM" id="SSF48452">
    <property type="entry name" value="TPR-like"/>
    <property type="match status" value="1"/>
</dbReference>
<dbReference type="Pfam" id="PF14559">
    <property type="entry name" value="TPR_19"/>
    <property type="match status" value="1"/>
</dbReference>
<dbReference type="InterPro" id="IPR019734">
    <property type="entry name" value="TPR_rpt"/>
</dbReference>
<keyword evidence="2 3" id="KW-0802">TPR repeat</keyword>
<dbReference type="PANTHER" id="PTHR44186">
    <property type="match status" value="1"/>
</dbReference>
<organism evidence="4 5">
    <name type="scientific">Chitinophaga caeni</name>
    <dbReference type="NCBI Taxonomy" id="2029983"/>
    <lineage>
        <taxon>Bacteria</taxon>
        <taxon>Pseudomonadati</taxon>
        <taxon>Bacteroidota</taxon>
        <taxon>Chitinophagia</taxon>
        <taxon>Chitinophagales</taxon>
        <taxon>Chitinophagaceae</taxon>
        <taxon>Chitinophaga</taxon>
    </lineage>
</organism>
<evidence type="ECO:0000256" key="3">
    <source>
        <dbReference type="PROSITE-ProRule" id="PRU00339"/>
    </source>
</evidence>
<dbReference type="PANTHER" id="PTHR44186:SF1">
    <property type="entry name" value="BARDET-BIEDL SYNDROME 4 PROTEIN"/>
    <property type="match status" value="1"/>
</dbReference>
<dbReference type="AlphaFoldDB" id="A0A291QS36"/>
<dbReference type="KEGG" id="cbae:COR50_06240"/>
<dbReference type="Proteomes" id="UP000220133">
    <property type="component" value="Chromosome"/>
</dbReference>
<sequence length="282" mass="31007">MQKKQLLLISAGVIILVALYAFGRTVPSHENHDHGQAPAMAAGDGQTVAVANFEDLLLEAKKRIPAEKLTQIEALEHAVVRGDVHHQEIAVNKQLAAVWDTLNEQPIAAYYLGKAAELENSEKSLTFAANSFLNHMGHIQDPAVAQWMANNAMELLTKANEINPSNIDVKIQLGQLLVTSSEPMKGIGMLMEVANTHPENVEVQLILGNFAIQSGQYDKAIERMNKLLQRDPENPKALFLLGEAYRNNGQIDKAKEALVACRKLINDPALAAEIDDYINELH</sequence>
<keyword evidence="1" id="KW-0677">Repeat</keyword>
<feature type="repeat" description="TPR" evidence="3">
    <location>
        <begin position="201"/>
        <end position="234"/>
    </location>
</feature>
<evidence type="ECO:0000313" key="5">
    <source>
        <dbReference type="Proteomes" id="UP000220133"/>
    </source>
</evidence>
<dbReference type="InterPro" id="IPR011990">
    <property type="entry name" value="TPR-like_helical_dom_sf"/>
</dbReference>